<name>A0AAP4X0W9_9GAMM</name>
<sequence>MPRLAFDAEQLHLTLDDGQTLAQHVLWLQDHDPARRHANGQRLDSVLDLDWDAAISEAALEEGDVLRVTLSNAREIRYGVDELAALSTGFPDERSSAHKTLWQGSEFSVARVEWADVIAGGEARRKALAWVRDTGVVCLRGVPVEPGKVLEVIEQFGYVRETNYGKLFDVRTEVSPSNLAFSNLGLGAHTDNPYRDPAPSIQLLHCLSNEVEGGQTLLVDGFAAAERLRELAPESFALLTRTRVPFRFHDADHADLRSWVPFIETDHKGNIRQVRYNNRSIASLPLPLEAQRAFYRAYHDWARVIGQPEQATRLRLAPGDCLLFDNSRVMHARTAFVAGGNRHLQGAYADLDSLYSTLNLLENGR</sequence>
<accession>A0AAP4X0W9</accession>
<evidence type="ECO:0000313" key="10">
    <source>
        <dbReference type="Proteomes" id="UP001170481"/>
    </source>
</evidence>
<dbReference type="RefSeq" id="WP_303593080.1">
    <property type="nucleotide sequence ID" value="NZ_JAUORK010000004.1"/>
</dbReference>
<keyword evidence="7" id="KW-0408">Iron</keyword>
<dbReference type="Gene3D" id="3.60.130.10">
    <property type="entry name" value="Clavaminate synthase-like"/>
    <property type="match status" value="1"/>
</dbReference>
<protein>
    <submittedName>
        <fullName evidence="9">TauD/TfdA family dioxygenase</fullName>
    </submittedName>
</protein>
<evidence type="ECO:0000256" key="1">
    <source>
        <dbReference type="ARBA" id="ARBA00001954"/>
    </source>
</evidence>
<evidence type="ECO:0000256" key="7">
    <source>
        <dbReference type="ARBA" id="ARBA00023004"/>
    </source>
</evidence>
<dbReference type="PANTHER" id="PTHR10696:SF25">
    <property type="entry name" value="OXIDOREDUCTASE AIM17-RELATED"/>
    <property type="match status" value="1"/>
</dbReference>
<evidence type="ECO:0000313" key="9">
    <source>
        <dbReference type="EMBL" id="MDO6671468.1"/>
    </source>
</evidence>
<keyword evidence="6" id="KW-0560">Oxidoreductase</keyword>
<dbReference type="Proteomes" id="UP001170481">
    <property type="component" value="Unassembled WGS sequence"/>
</dbReference>
<comment type="cofactor">
    <cofactor evidence="1">
        <name>Fe(2+)</name>
        <dbReference type="ChEBI" id="CHEBI:29033"/>
    </cofactor>
</comment>
<dbReference type="InterPro" id="IPR042098">
    <property type="entry name" value="TauD-like_sf"/>
</dbReference>
<comment type="caution">
    <text evidence="9">The sequence shown here is derived from an EMBL/GenBank/DDBJ whole genome shotgun (WGS) entry which is preliminary data.</text>
</comment>
<dbReference type="Pfam" id="PF02668">
    <property type="entry name" value="TauD"/>
    <property type="match status" value="1"/>
</dbReference>
<keyword evidence="5 9" id="KW-0223">Dioxygenase</keyword>
<keyword evidence="4" id="KW-0479">Metal-binding</keyword>
<dbReference type="CDD" id="cd00250">
    <property type="entry name" value="CAS_like"/>
    <property type="match status" value="1"/>
</dbReference>
<dbReference type="EMBL" id="JAUORK010000004">
    <property type="protein sequence ID" value="MDO6671468.1"/>
    <property type="molecule type" value="Genomic_DNA"/>
</dbReference>
<dbReference type="InterPro" id="IPR050411">
    <property type="entry name" value="AlphaKG_dependent_hydroxylases"/>
</dbReference>
<dbReference type="AlphaFoldDB" id="A0AAP4X0W9"/>
<evidence type="ECO:0000256" key="4">
    <source>
        <dbReference type="ARBA" id="ARBA00022723"/>
    </source>
</evidence>
<organism evidence="9 10">
    <name type="scientific">Cobetia amphilecti</name>
    <dbReference type="NCBI Taxonomy" id="1055104"/>
    <lineage>
        <taxon>Bacteria</taxon>
        <taxon>Pseudomonadati</taxon>
        <taxon>Pseudomonadota</taxon>
        <taxon>Gammaproteobacteria</taxon>
        <taxon>Oceanospirillales</taxon>
        <taxon>Halomonadaceae</taxon>
        <taxon>Cobetia</taxon>
    </lineage>
</organism>
<dbReference type="InterPro" id="IPR003819">
    <property type="entry name" value="TauD/TfdA-like"/>
</dbReference>
<evidence type="ECO:0000256" key="2">
    <source>
        <dbReference type="ARBA" id="ARBA00001961"/>
    </source>
</evidence>
<comment type="similarity">
    <text evidence="3">Belongs to the gamma-BBH/TMLD family.</text>
</comment>
<evidence type="ECO:0000256" key="6">
    <source>
        <dbReference type="ARBA" id="ARBA00023002"/>
    </source>
</evidence>
<evidence type="ECO:0000256" key="3">
    <source>
        <dbReference type="ARBA" id="ARBA00008654"/>
    </source>
</evidence>
<dbReference type="GO" id="GO:0046872">
    <property type="term" value="F:metal ion binding"/>
    <property type="evidence" value="ECO:0007669"/>
    <property type="project" value="UniProtKB-KW"/>
</dbReference>
<dbReference type="PANTHER" id="PTHR10696">
    <property type="entry name" value="GAMMA-BUTYROBETAINE HYDROXYLASE-RELATED"/>
    <property type="match status" value="1"/>
</dbReference>
<proteinExistence type="inferred from homology"/>
<dbReference type="FunFam" id="3.60.130.10:FF:000001">
    <property type="entry name" value="Trimethyllysine dioxygenase, mitochondrial"/>
    <property type="match status" value="1"/>
</dbReference>
<dbReference type="GO" id="GO:0016706">
    <property type="term" value="F:2-oxoglutarate-dependent dioxygenase activity"/>
    <property type="evidence" value="ECO:0007669"/>
    <property type="project" value="UniProtKB-ARBA"/>
</dbReference>
<reference evidence="9" key="1">
    <citation type="submission" date="2023-07" db="EMBL/GenBank/DDBJ databases">
        <title>Genome content predicts the carbon catabolic preferences of heterotrophic bacteria.</title>
        <authorList>
            <person name="Gralka M."/>
        </authorList>
    </citation>
    <scope>NUCLEOTIDE SEQUENCE</scope>
    <source>
        <strain evidence="9">C2R13</strain>
    </source>
</reference>
<dbReference type="SUPFAM" id="SSF51197">
    <property type="entry name" value="Clavaminate synthase-like"/>
    <property type="match status" value="1"/>
</dbReference>
<gene>
    <name evidence="9" type="ORF">Q4535_04985</name>
</gene>
<comment type="cofactor">
    <cofactor evidence="2">
        <name>L-ascorbate</name>
        <dbReference type="ChEBI" id="CHEBI:38290"/>
    </cofactor>
</comment>
<feature type="domain" description="TauD/TfdA-like" evidence="8">
    <location>
        <begin position="111"/>
        <end position="348"/>
    </location>
</feature>
<dbReference type="GO" id="GO:0045329">
    <property type="term" value="P:carnitine biosynthetic process"/>
    <property type="evidence" value="ECO:0007669"/>
    <property type="project" value="TreeGrafter"/>
</dbReference>
<evidence type="ECO:0000259" key="8">
    <source>
        <dbReference type="Pfam" id="PF02668"/>
    </source>
</evidence>
<evidence type="ECO:0000256" key="5">
    <source>
        <dbReference type="ARBA" id="ARBA00022964"/>
    </source>
</evidence>